<evidence type="ECO:0000259" key="13">
    <source>
        <dbReference type="PROSITE" id="PS50885"/>
    </source>
</evidence>
<keyword evidence="8 11" id="KW-1133">Transmembrane helix</keyword>
<feature type="domain" description="HAMP" evidence="13">
    <location>
        <begin position="174"/>
        <end position="227"/>
    </location>
</feature>
<protein>
    <recommendedName>
        <fullName evidence="3">histidine kinase</fullName>
        <ecNumber evidence="3">2.7.13.3</ecNumber>
    </recommendedName>
</protein>
<evidence type="ECO:0000256" key="6">
    <source>
        <dbReference type="ARBA" id="ARBA00022692"/>
    </source>
</evidence>
<keyword evidence="7" id="KW-0418">Kinase</keyword>
<dbReference type="Gene3D" id="1.10.287.130">
    <property type="match status" value="1"/>
</dbReference>
<dbReference type="SUPFAM" id="SSF47384">
    <property type="entry name" value="Homodimeric domain of signal transducing histidine kinase"/>
    <property type="match status" value="1"/>
</dbReference>
<gene>
    <name evidence="14" type="ORF">NS334_14650</name>
</gene>
<dbReference type="PRINTS" id="PR00344">
    <property type="entry name" value="BCTRLSENSOR"/>
</dbReference>
<keyword evidence="10 11" id="KW-0472">Membrane</keyword>
<dbReference type="InterPro" id="IPR004358">
    <property type="entry name" value="Sig_transdc_His_kin-like_C"/>
</dbReference>
<evidence type="ECO:0000256" key="7">
    <source>
        <dbReference type="ARBA" id="ARBA00022777"/>
    </source>
</evidence>
<evidence type="ECO:0000256" key="11">
    <source>
        <dbReference type="SAM" id="Phobius"/>
    </source>
</evidence>
<feature type="domain" description="Histidine kinase" evidence="12">
    <location>
        <begin position="235"/>
        <end position="434"/>
    </location>
</feature>
<evidence type="ECO:0000256" key="10">
    <source>
        <dbReference type="ARBA" id="ARBA00023136"/>
    </source>
</evidence>
<comment type="caution">
    <text evidence="14">The sequence shown here is derived from an EMBL/GenBank/DDBJ whole genome shotgun (WGS) entry which is preliminary data.</text>
</comment>
<evidence type="ECO:0000256" key="2">
    <source>
        <dbReference type="ARBA" id="ARBA00004141"/>
    </source>
</evidence>
<dbReference type="SMART" id="SM00388">
    <property type="entry name" value="HisKA"/>
    <property type="match status" value="1"/>
</dbReference>
<evidence type="ECO:0000259" key="12">
    <source>
        <dbReference type="PROSITE" id="PS50109"/>
    </source>
</evidence>
<sequence>MRLRPPRSLIGQFALLHIATALLAVAALPVGVSVLLHRVAGHYQREVLRQQAGQIEALLKDRDPGIAIDTADMLAGGLTLTIVDAARHVVAERGPPRPALIARVPLDTRPRAARWHRFAAISRPVGAQWIVVSQDDAAPEVVTDDIVRTFLRRFLLLVLPLMLVVPLVGIWLSRRLTLRMRAVSTIAAAIGPRTLDRRLPHRSLPLEIEPLASATNAALDRLEQAFTAQAAFAADIAHELRTPLAVIRLRADGIAEPVLRDTMLAAVDRAARVIEQLMGLADLERPMEESCALVDLSALAEQVVADRAPMMLRGGHDIALLDQRPAPLHGYAGAIALALENLIDNAARHTPAGTAITVVAGPGPRLTVCDDGPPLDPAQIARMTQRFWRAGTGGDGSGLGLSIVARVAAAHGGTLRLAAGEGGRGLAATLMLAPPGPDQNSSVVE</sequence>
<evidence type="ECO:0000256" key="3">
    <source>
        <dbReference type="ARBA" id="ARBA00012438"/>
    </source>
</evidence>
<dbReference type="InterPro" id="IPR036097">
    <property type="entry name" value="HisK_dim/P_sf"/>
</dbReference>
<dbReference type="Gene3D" id="3.30.565.10">
    <property type="entry name" value="Histidine kinase-like ATPase, C-terminal domain"/>
    <property type="match status" value="1"/>
</dbReference>
<dbReference type="InterPro" id="IPR003661">
    <property type="entry name" value="HisK_dim/P_dom"/>
</dbReference>
<dbReference type="PROSITE" id="PS50109">
    <property type="entry name" value="HIS_KIN"/>
    <property type="match status" value="1"/>
</dbReference>
<dbReference type="CDD" id="cd00082">
    <property type="entry name" value="HisKA"/>
    <property type="match status" value="1"/>
</dbReference>
<dbReference type="RefSeq" id="WP_058756696.1">
    <property type="nucleotide sequence ID" value="NZ_LDTB01000070.1"/>
</dbReference>
<keyword evidence="5" id="KW-0808">Transferase</keyword>
<dbReference type="PROSITE" id="PS50885">
    <property type="entry name" value="HAMP"/>
    <property type="match status" value="1"/>
</dbReference>
<dbReference type="InterPro" id="IPR050428">
    <property type="entry name" value="TCS_sensor_his_kinase"/>
</dbReference>
<comment type="catalytic activity">
    <reaction evidence="1">
        <text>ATP + protein L-histidine = ADP + protein N-phospho-L-histidine.</text>
        <dbReference type="EC" id="2.7.13.3"/>
    </reaction>
</comment>
<dbReference type="Proteomes" id="UP000074310">
    <property type="component" value="Unassembled WGS sequence"/>
</dbReference>
<dbReference type="SMART" id="SM00387">
    <property type="entry name" value="HATPase_c"/>
    <property type="match status" value="1"/>
</dbReference>
<evidence type="ECO:0000256" key="9">
    <source>
        <dbReference type="ARBA" id="ARBA00023012"/>
    </source>
</evidence>
<dbReference type="GO" id="GO:0005886">
    <property type="term" value="C:plasma membrane"/>
    <property type="evidence" value="ECO:0007669"/>
    <property type="project" value="TreeGrafter"/>
</dbReference>
<dbReference type="Pfam" id="PF02518">
    <property type="entry name" value="HATPase_c"/>
    <property type="match status" value="1"/>
</dbReference>
<dbReference type="InterPro" id="IPR003594">
    <property type="entry name" value="HATPase_dom"/>
</dbReference>
<dbReference type="PATRIC" id="fig|869719.3.peg.3106"/>
<dbReference type="AlphaFoldDB" id="A0A147HWW8"/>
<accession>A0A147HWW8</accession>
<comment type="subcellular location">
    <subcellularLocation>
        <location evidence="2">Membrane</location>
        <topology evidence="2">Multi-pass membrane protein</topology>
    </subcellularLocation>
</comment>
<dbReference type="InterPro" id="IPR003660">
    <property type="entry name" value="HAMP_dom"/>
</dbReference>
<evidence type="ECO:0000256" key="1">
    <source>
        <dbReference type="ARBA" id="ARBA00000085"/>
    </source>
</evidence>
<reference evidence="14 15" key="1">
    <citation type="journal article" date="2016" name="Front. Microbiol.">
        <title>Genomic Resource of Rice Seed Associated Bacteria.</title>
        <authorList>
            <person name="Midha S."/>
            <person name="Bansal K."/>
            <person name="Sharma S."/>
            <person name="Kumar N."/>
            <person name="Patil P.P."/>
            <person name="Chaudhry V."/>
            <person name="Patil P.B."/>
        </authorList>
    </citation>
    <scope>NUCLEOTIDE SEQUENCE [LARGE SCALE GENOMIC DNA]</scope>
    <source>
        <strain evidence="14 15">NS334</strain>
    </source>
</reference>
<dbReference type="EC" id="2.7.13.3" evidence="3"/>
<dbReference type="SUPFAM" id="SSF55874">
    <property type="entry name" value="ATPase domain of HSP90 chaperone/DNA topoisomerase II/histidine kinase"/>
    <property type="match status" value="1"/>
</dbReference>
<name>A0A147HWW8_9SPHN</name>
<dbReference type="OrthoDB" id="9809329at2"/>
<keyword evidence="4" id="KW-0597">Phosphoprotein</keyword>
<evidence type="ECO:0000256" key="8">
    <source>
        <dbReference type="ARBA" id="ARBA00022989"/>
    </source>
</evidence>
<keyword evidence="15" id="KW-1185">Reference proteome</keyword>
<keyword evidence="9" id="KW-0902">Two-component regulatory system</keyword>
<dbReference type="CDD" id="cd00075">
    <property type="entry name" value="HATPase"/>
    <property type="match status" value="1"/>
</dbReference>
<dbReference type="Pfam" id="PF00512">
    <property type="entry name" value="HisKA"/>
    <property type="match status" value="1"/>
</dbReference>
<organism evidence="14 15">
    <name type="scientific">Sphingomonas endophytica</name>
    <dbReference type="NCBI Taxonomy" id="869719"/>
    <lineage>
        <taxon>Bacteria</taxon>
        <taxon>Pseudomonadati</taxon>
        <taxon>Pseudomonadota</taxon>
        <taxon>Alphaproteobacteria</taxon>
        <taxon>Sphingomonadales</taxon>
        <taxon>Sphingomonadaceae</taxon>
        <taxon>Sphingomonas</taxon>
    </lineage>
</organism>
<dbReference type="InterPro" id="IPR005467">
    <property type="entry name" value="His_kinase_dom"/>
</dbReference>
<feature type="transmembrane region" description="Helical" evidence="11">
    <location>
        <begin position="154"/>
        <end position="172"/>
    </location>
</feature>
<evidence type="ECO:0000256" key="4">
    <source>
        <dbReference type="ARBA" id="ARBA00022553"/>
    </source>
</evidence>
<evidence type="ECO:0000256" key="5">
    <source>
        <dbReference type="ARBA" id="ARBA00022679"/>
    </source>
</evidence>
<evidence type="ECO:0000313" key="15">
    <source>
        <dbReference type="Proteomes" id="UP000074310"/>
    </source>
</evidence>
<dbReference type="EMBL" id="LDTB01000070">
    <property type="protein sequence ID" value="KTT69396.1"/>
    <property type="molecule type" value="Genomic_DNA"/>
</dbReference>
<proteinExistence type="predicted"/>
<dbReference type="InterPro" id="IPR036890">
    <property type="entry name" value="HATPase_C_sf"/>
</dbReference>
<dbReference type="PANTHER" id="PTHR45436">
    <property type="entry name" value="SENSOR HISTIDINE KINASE YKOH"/>
    <property type="match status" value="1"/>
</dbReference>
<evidence type="ECO:0000313" key="14">
    <source>
        <dbReference type="EMBL" id="KTT69396.1"/>
    </source>
</evidence>
<dbReference type="GO" id="GO:0000155">
    <property type="term" value="F:phosphorelay sensor kinase activity"/>
    <property type="evidence" value="ECO:0007669"/>
    <property type="project" value="InterPro"/>
</dbReference>
<dbReference type="PANTHER" id="PTHR45436:SF15">
    <property type="entry name" value="SENSOR HISTIDINE KINASE CUSS"/>
    <property type="match status" value="1"/>
</dbReference>
<keyword evidence="6 11" id="KW-0812">Transmembrane</keyword>